<dbReference type="Proteomes" id="UP001233999">
    <property type="component" value="Unassembled WGS sequence"/>
</dbReference>
<dbReference type="AlphaFoldDB" id="A0AAD8EC10"/>
<feature type="non-terminal residue" evidence="1">
    <location>
        <position position="1"/>
    </location>
</feature>
<name>A0AAD8EC10_DIPPU</name>
<reference evidence="1" key="2">
    <citation type="submission" date="2023-05" db="EMBL/GenBank/DDBJ databases">
        <authorList>
            <person name="Fouks B."/>
        </authorList>
    </citation>
    <scope>NUCLEOTIDE SEQUENCE</scope>
    <source>
        <strain evidence="1">Stay&amp;Tobe</strain>
        <tissue evidence="1">Testes</tissue>
    </source>
</reference>
<gene>
    <name evidence="1" type="ORF">L9F63_021180</name>
</gene>
<comment type="caution">
    <text evidence="1">The sequence shown here is derived from an EMBL/GenBank/DDBJ whole genome shotgun (WGS) entry which is preliminary data.</text>
</comment>
<reference evidence="1" key="1">
    <citation type="journal article" date="2023" name="IScience">
        <title>Live-bearing cockroach genome reveals convergent evolutionary mechanisms linked to viviparity in insects and beyond.</title>
        <authorList>
            <person name="Fouks B."/>
            <person name="Harrison M.C."/>
            <person name="Mikhailova A.A."/>
            <person name="Marchal E."/>
            <person name="English S."/>
            <person name="Carruthers M."/>
            <person name="Jennings E.C."/>
            <person name="Chiamaka E.L."/>
            <person name="Frigard R.A."/>
            <person name="Pippel M."/>
            <person name="Attardo G.M."/>
            <person name="Benoit J.B."/>
            <person name="Bornberg-Bauer E."/>
            <person name="Tobe S.S."/>
        </authorList>
    </citation>
    <scope>NUCLEOTIDE SEQUENCE</scope>
    <source>
        <strain evidence="1">Stay&amp;Tobe</strain>
    </source>
</reference>
<proteinExistence type="predicted"/>
<evidence type="ECO:0000313" key="1">
    <source>
        <dbReference type="EMBL" id="KAJ9584486.1"/>
    </source>
</evidence>
<feature type="non-terminal residue" evidence="1">
    <location>
        <position position="60"/>
    </location>
</feature>
<evidence type="ECO:0000313" key="2">
    <source>
        <dbReference type="Proteomes" id="UP001233999"/>
    </source>
</evidence>
<accession>A0AAD8EC10</accession>
<protein>
    <submittedName>
        <fullName evidence="1">Uncharacterized protein</fullName>
    </submittedName>
</protein>
<sequence length="60" mass="6678">IILAVVPAAPVIRFHLFTTLASSYNNPRTHAQTIATRASVLNICHKLRCVKFKIGNRCCQ</sequence>
<dbReference type="EMBL" id="JASPKZ010007402">
    <property type="protein sequence ID" value="KAJ9584486.1"/>
    <property type="molecule type" value="Genomic_DNA"/>
</dbReference>
<keyword evidence="2" id="KW-1185">Reference proteome</keyword>
<organism evidence="1 2">
    <name type="scientific">Diploptera punctata</name>
    <name type="common">Pacific beetle cockroach</name>
    <dbReference type="NCBI Taxonomy" id="6984"/>
    <lineage>
        <taxon>Eukaryota</taxon>
        <taxon>Metazoa</taxon>
        <taxon>Ecdysozoa</taxon>
        <taxon>Arthropoda</taxon>
        <taxon>Hexapoda</taxon>
        <taxon>Insecta</taxon>
        <taxon>Pterygota</taxon>
        <taxon>Neoptera</taxon>
        <taxon>Polyneoptera</taxon>
        <taxon>Dictyoptera</taxon>
        <taxon>Blattodea</taxon>
        <taxon>Blaberoidea</taxon>
        <taxon>Blaberidae</taxon>
        <taxon>Diplopterinae</taxon>
        <taxon>Diploptera</taxon>
    </lineage>
</organism>